<dbReference type="OrthoDB" id="1022360at2759"/>
<dbReference type="InterPro" id="IPR000095">
    <property type="entry name" value="CRIB_dom"/>
</dbReference>
<dbReference type="Gene3D" id="3.30.200.20">
    <property type="entry name" value="Phosphorylase Kinase, domain 1"/>
    <property type="match status" value="1"/>
</dbReference>
<protein>
    <recommendedName>
        <fullName evidence="2">non-specific serine/threonine protein kinase</fullName>
        <ecNumber evidence="2">2.7.11.1</ecNumber>
    </recommendedName>
</protein>
<dbReference type="InterPro" id="IPR051931">
    <property type="entry name" value="PAK3-like"/>
</dbReference>
<evidence type="ECO:0000259" key="12">
    <source>
        <dbReference type="PROSITE" id="PS50011"/>
    </source>
</evidence>
<feature type="region of interest" description="Disordered" evidence="11">
    <location>
        <begin position="1"/>
        <end position="75"/>
    </location>
</feature>
<evidence type="ECO:0000256" key="9">
    <source>
        <dbReference type="ARBA" id="ARBA00048679"/>
    </source>
</evidence>
<dbReference type="Pfam" id="PF00069">
    <property type="entry name" value="Pkinase"/>
    <property type="match status" value="1"/>
</dbReference>
<dbReference type="FunFam" id="3.90.810.10:FF:000005">
    <property type="entry name" value="Non-specific serine/threonine protein kinase"/>
    <property type="match status" value="1"/>
</dbReference>
<dbReference type="InterPro" id="IPR017441">
    <property type="entry name" value="Protein_kinase_ATP_BS"/>
</dbReference>
<dbReference type="InterPro" id="IPR033923">
    <property type="entry name" value="PAK_BD"/>
</dbReference>
<evidence type="ECO:0000313" key="15">
    <source>
        <dbReference type="Proteomes" id="UP000230423"/>
    </source>
</evidence>
<comment type="catalytic activity">
    <reaction evidence="8">
        <text>L-threonyl-[protein] + ATP = O-phospho-L-threonyl-[protein] + ADP + H(+)</text>
        <dbReference type="Rhea" id="RHEA:46608"/>
        <dbReference type="Rhea" id="RHEA-COMP:11060"/>
        <dbReference type="Rhea" id="RHEA-COMP:11605"/>
        <dbReference type="ChEBI" id="CHEBI:15378"/>
        <dbReference type="ChEBI" id="CHEBI:30013"/>
        <dbReference type="ChEBI" id="CHEBI:30616"/>
        <dbReference type="ChEBI" id="CHEBI:61977"/>
        <dbReference type="ChEBI" id="CHEBI:456216"/>
        <dbReference type="EC" id="2.7.11.1"/>
    </reaction>
</comment>
<evidence type="ECO:0000259" key="13">
    <source>
        <dbReference type="PROSITE" id="PS50108"/>
    </source>
</evidence>
<gene>
    <name evidence="14" type="ORF">TELCIR_06239</name>
</gene>
<keyword evidence="6 14" id="KW-0418">Kinase</keyword>
<feature type="domain" description="Protein kinase" evidence="12">
    <location>
        <begin position="224"/>
        <end position="540"/>
    </location>
</feature>
<dbReference type="SMART" id="SM00220">
    <property type="entry name" value="S_TKc"/>
    <property type="match status" value="1"/>
</dbReference>
<evidence type="ECO:0000313" key="14">
    <source>
        <dbReference type="EMBL" id="PIO71852.1"/>
    </source>
</evidence>
<keyword evidence="4" id="KW-0808">Transferase</keyword>
<dbReference type="CDD" id="cd01093">
    <property type="entry name" value="CRIB_PAK_like"/>
    <property type="match status" value="1"/>
</dbReference>
<feature type="compositionally biased region" description="Polar residues" evidence="11">
    <location>
        <begin position="132"/>
        <end position="142"/>
    </location>
</feature>
<evidence type="ECO:0000256" key="5">
    <source>
        <dbReference type="ARBA" id="ARBA00022741"/>
    </source>
</evidence>
<evidence type="ECO:0000256" key="3">
    <source>
        <dbReference type="ARBA" id="ARBA00022527"/>
    </source>
</evidence>
<comment type="similarity">
    <text evidence="1">Belongs to the protein kinase superfamily. STE Ser/Thr protein kinase family. STE20 subfamily.</text>
</comment>
<evidence type="ECO:0000256" key="2">
    <source>
        <dbReference type="ARBA" id="ARBA00012513"/>
    </source>
</evidence>
<feature type="region of interest" description="Disordered" evidence="11">
    <location>
        <begin position="132"/>
        <end position="187"/>
    </location>
</feature>
<name>A0A2G9UQ50_TELCI</name>
<dbReference type="AlphaFoldDB" id="A0A2G9UQ50"/>
<evidence type="ECO:0000256" key="11">
    <source>
        <dbReference type="SAM" id="MobiDB-lite"/>
    </source>
</evidence>
<dbReference type="PANTHER" id="PTHR45832">
    <property type="entry name" value="SERINE/THREONINE-PROTEIN KINASE SAMKA-RELATED-RELATED"/>
    <property type="match status" value="1"/>
</dbReference>
<dbReference type="EMBL" id="KZ345828">
    <property type="protein sequence ID" value="PIO71852.1"/>
    <property type="molecule type" value="Genomic_DNA"/>
</dbReference>
<evidence type="ECO:0000256" key="7">
    <source>
        <dbReference type="ARBA" id="ARBA00022840"/>
    </source>
</evidence>
<dbReference type="PROSITE" id="PS50108">
    <property type="entry name" value="CRIB"/>
    <property type="match status" value="1"/>
</dbReference>
<dbReference type="Pfam" id="PF00786">
    <property type="entry name" value="PBD"/>
    <property type="match status" value="1"/>
</dbReference>
<dbReference type="EC" id="2.7.11.1" evidence="2"/>
<comment type="catalytic activity">
    <reaction evidence="9">
        <text>L-seryl-[protein] + ATP = O-phospho-L-seryl-[protein] + ADP + H(+)</text>
        <dbReference type="Rhea" id="RHEA:17989"/>
        <dbReference type="Rhea" id="RHEA-COMP:9863"/>
        <dbReference type="Rhea" id="RHEA-COMP:11604"/>
        <dbReference type="ChEBI" id="CHEBI:15378"/>
        <dbReference type="ChEBI" id="CHEBI:29999"/>
        <dbReference type="ChEBI" id="CHEBI:30616"/>
        <dbReference type="ChEBI" id="CHEBI:83421"/>
        <dbReference type="ChEBI" id="CHEBI:456216"/>
        <dbReference type="EC" id="2.7.11.1"/>
    </reaction>
</comment>
<dbReference type="SUPFAM" id="SSF56112">
    <property type="entry name" value="Protein kinase-like (PK-like)"/>
    <property type="match status" value="2"/>
</dbReference>
<dbReference type="GO" id="GO:0005524">
    <property type="term" value="F:ATP binding"/>
    <property type="evidence" value="ECO:0007669"/>
    <property type="project" value="UniProtKB-UniRule"/>
</dbReference>
<dbReference type="GO" id="GO:0106310">
    <property type="term" value="F:protein serine kinase activity"/>
    <property type="evidence" value="ECO:0007669"/>
    <property type="project" value="RHEA"/>
</dbReference>
<dbReference type="InterPro" id="IPR011009">
    <property type="entry name" value="Kinase-like_dom_sf"/>
</dbReference>
<evidence type="ECO:0000256" key="4">
    <source>
        <dbReference type="ARBA" id="ARBA00022679"/>
    </source>
</evidence>
<dbReference type="PROSITE" id="PS00108">
    <property type="entry name" value="PROTEIN_KINASE_ST"/>
    <property type="match status" value="2"/>
</dbReference>
<dbReference type="InterPro" id="IPR008271">
    <property type="entry name" value="Ser/Thr_kinase_AS"/>
</dbReference>
<dbReference type="SMART" id="SM00285">
    <property type="entry name" value="PBD"/>
    <property type="match status" value="1"/>
</dbReference>
<feature type="compositionally biased region" description="Polar residues" evidence="11">
    <location>
        <begin position="163"/>
        <end position="173"/>
    </location>
</feature>
<dbReference type="InterPro" id="IPR000719">
    <property type="entry name" value="Prot_kinase_dom"/>
</dbReference>
<evidence type="ECO:0000256" key="10">
    <source>
        <dbReference type="PROSITE-ProRule" id="PRU10141"/>
    </source>
</evidence>
<accession>A0A2G9UQ50</accession>
<dbReference type="Gene3D" id="1.10.510.10">
    <property type="entry name" value="Transferase(Phosphotransferase) domain 1"/>
    <property type="match status" value="2"/>
</dbReference>
<keyword evidence="3" id="KW-0723">Serine/threonine-protein kinase</keyword>
<proteinExistence type="inferred from homology"/>
<dbReference type="Proteomes" id="UP000230423">
    <property type="component" value="Unassembled WGS sequence"/>
</dbReference>
<keyword evidence="15" id="KW-1185">Reference proteome</keyword>
<reference evidence="14 15" key="1">
    <citation type="submission" date="2015-09" db="EMBL/GenBank/DDBJ databases">
        <title>Draft genome of the parasitic nematode Teladorsagia circumcincta isolate WARC Sus (inbred).</title>
        <authorList>
            <person name="Mitreva M."/>
        </authorList>
    </citation>
    <scope>NUCLEOTIDE SEQUENCE [LARGE SCALE GENOMIC DNA]</scope>
    <source>
        <strain evidence="14 15">S</strain>
    </source>
</reference>
<dbReference type="PANTHER" id="PTHR45832:SF22">
    <property type="entry name" value="SERINE_THREONINE-PROTEIN KINASE SAMKA-RELATED"/>
    <property type="match status" value="1"/>
</dbReference>
<evidence type="ECO:0000256" key="8">
    <source>
        <dbReference type="ARBA" id="ARBA00047899"/>
    </source>
</evidence>
<feature type="binding site" evidence="10">
    <location>
        <position position="253"/>
    </location>
    <ligand>
        <name>ATP</name>
        <dbReference type="ChEBI" id="CHEBI:30616"/>
    </ligand>
</feature>
<evidence type="ECO:0000256" key="6">
    <source>
        <dbReference type="ARBA" id="ARBA00022777"/>
    </source>
</evidence>
<sequence>MRGVAASYDDKPPPPPLRFSSGSGGKEQSVVGLKPLPKEPSDSGKKKKSMSNPFVKKNREKKEVPEKPVISEPSNFEHTVHVGYDPATGEFTGMPSAWARLLMESQISKQEQQQNPQAVLDALKYYTQGENGSNIELKNSPKQLAPLPKTYSSSKPTLVQGYSAVSENRTSMPPNYAPPPVPEDEDPADCAMPPPIPDRPARTLSIVLTKLRSIVTIGNPDKKYKKIDKIGSGASGSVYTAMEMSTGAEVAIKQMNLKDQPKKELIINEILVMRENKHANIVNYLDSYLVGEELWVVMEYLAGGSLTDVVTECQMEEGMIAAVCREVLQALEFLHSRHVIHRDIKSDNILLGMDGSVKLTDFGFCAQISPEQNKRTTMVGTPYWVVMEYLAGGSLTDVVTECQMEEGMIAAVCREVLQALEFLHSRHVIHRDIKSDNILLGMDGSVKLTDFGFCAQISPEQNKRTTMVGTPYWMSPEVVTRKQYGPKVDVWSLGIMAIEMVEGEPPYLNENPLRDFIDCALEVVVDNRWSASQLLTHPFLRCAKPLASLYYLIVAAKKSIAASS</sequence>
<dbReference type="GO" id="GO:0004674">
    <property type="term" value="F:protein serine/threonine kinase activity"/>
    <property type="evidence" value="ECO:0007669"/>
    <property type="project" value="UniProtKB-KW"/>
</dbReference>
<keyword evidence="5 10" id="KW-0547">Nucleotide-binding</keyword>
<keyword evidence="7 10" id="KW-0067">ATP-binding</keyword>
<evidence type="ECO:0000256" key="1">
    <source>
        <dbReference type="ARBA" id="ARBA00008874"/>
    </source>
</evidence>
<dbReference type="Gene3D" id="3.90.810.10">
    <property type="entry name" value="CRIB domain"/>
    <property type="match status" value="1"/>
</dbReference>
<feature type="domain" description="CRIB" evidence="13">
    <location>
        <begin position="70"/>
        <end position="83"/>
    </location>
</feature>
<organism evidence="14 15">
    <name type="scientific">Teladorsagia circumcincta</name>
    <name type="common">Brown stomach worm</name>
    <name type="synonym">Ostertagia circumcincta</name>
    <dbReference type="NCBI Taxonomy" id="45464"/>
    <lineage>
        <taxon>Eukaryota</taxon>
        <taxon>Metazoa</taxon>
        <taxon>Ecdysozoa</taxon>
        <taxon>Nematoda</taxon>
        <taxon>Chromadorea</taxon>
        <taxon>Rhabditida</taxon>
        <taxon>Rhabditina</taxon>
        <taxon>Rhabditomorpha</taxon>
        <taxon>Strongyloidea</taxon>
        <taxon>Trichostrongylidae</taxon>
        <taxon>Teladorsagia</taxon>
    </lineage>
</organism>
<dbReference type="FunFam" id="3.30.200.20:FF:000705">
    <property type="entry name" value="Non-specific serine/threonine protein kinase"/>
    <property type="match status" value="1"/>
</dbReference>
<dbReference type="InterPro" id="IPR036936">
    <property type="entry name" value="CRIB_dom_sf"/>
</dbReference>
<dbReference type="PROSITE" id="PS50011">
    <property type="entry name" value="PROTEIN_KINASE_DOM"/>
    <property type="match status" value="1"/>
</dbReference>
<dbReference type="PROSITE" id="PS00107">
    <property type="entry name" value="PROTEIN_KINASE_ATP"/>
    <property type="match status" value="1"/>
</dbReference>